<accession>A0A512IQV4</accession>
<feature type="domain" description="B12-binding" evidence="2">
    <location>
        <begin position="167"/>
        <end position="295"/>
    </location>
</feature>
<dbReference type="InterPro" id="IPR003759">
    <property type="entry name" value="Cbl-bd_cap"/>
</dbReference>
<proteinExistence type="predicted"/>
<dbReference type="PROSITE" id="PS51332">
    <property type="entry name" value="B12_BINDING"/>
    <property type="match status" value="1"/>
</dbReference>
<organism evidence="3 4">
    <name type="scientific">Methylobacterium haplocladii</name>
    <dbReference type="NCBI Taxonomy" id="1176176"/>
    <lineage>
        <taxon>Bacteria</taxon>
        <taxon>Pseudomonadati</taxon>
        <taxon>Pseudomonadota</taxon>
        <taxon>Alphaproteobacteria</taxon>
        <taxon>Hyphomicrobiales</taxon>
        <taxon>Methylobacteriaceae</taxon>
        <taxon>Methylobacterium</taxon>
    </lineage>
</organism>
<dbReference type="GO" id="GO:0046872">
    <property type="term" value="F:metal ion binding"/>
    <property type="evidence" value="ECO:0007669"/>
    <property type="project" value="InterPro"/>
</dbReference>
<feature type="region of interest" description="Disordered" evidence="1">
    <location>
        <begin position="1"/>
        <end position="38"/>
    </location>
</feature>
<evidence type="ECO:0000256" key="1">
    <source>
        <dbReference type="SAM" id="MobiDB-lite"/>
    </source>
</evidence>
<dbReference type="Pfam" id="PF02310">
    <property type="entry name" value="B12-binding"/>
    <property type="match status" value="1"/>
</dbReference>
<dbReference type="CDD" id="cd02065">
    <property type="entry name" value="B12-binding_like"/>
    <property type="match status" value="1"/>
</dbReference>
<dbReference type="InterPro" id="IPR036724">
    <property type="entry name" value="Cobalamin-bd_sf"/>
</dbReference>
<keyword evidence="4" id="KW-1185">Reference proteome</keyword>
<protein>
    <recommendedName>
        <fullName evidence="2">B12-binding domain-containing protein</fullName>
    </recommendedName>
</protein>
<gene>
    <name evidence="3" type="ORF">MHA02_24840</name>
</gene>
<dbReference type="OrthoDB" id="5498228at2"/>
<dbReference type="AlphaFoldDB" id="A0A512IQV4"/>
<dbReference type="GO" id="GO:0031419">
    <property type="term" value="F:cobalamin binding"/>
    <property type="evidence" value="ECO:0007669"/>
    <property type="project" value="InterPro"/>
</dbReference>
<evidence type="ECO:0000313" key="4">
    <source>
        <dbReference type="Proteomes" id="UP000321258"/>
    </source>
</evidence>
<dbReference type="InterPro" id="IPR006158">
    <property type="entry name" value="Cobalamin-bd"/>
</dbReference>
<name>A0A512IQV4_9HYPH</name>
<dbReference type="EMBL" id="BJZT01000027">
    <property type="protein sequence ID" value="GEP00097.1"/>
    <property type="molecule type" value="Genomic_DNA"/>
</dbReference>
<evidence type="ECO:0000259" key="2">
    <source>
        <dbReference type="PROSITE" id="PS51332"/>
    </source>
</evidence>
<sequence>MGAWRHYGRGFEPAAAPPECGSAPSHSPSRAPDTAKHDGFSLQGDLARIIEGEILPRLMLAHREAAEPTRLRVERRPSPDQIAQFSSLLLDPAADDITEHVLALLDEGLSLDSLLLDLLAPAARHLGELWEEDECDFLDVTVAIGRLHAVTRELCSQMEGESGGGNGRSILLMPCPGETHIFCLSIVASFFREAGWEVTTTGADPGFDLVELVRAEWFDVIGLTLSYDVLLPALTQAVRDLRKASCNRNVRVMVGGPLFVRHPEQVRLSGADAVASDGKIAPGIAESLLEKRAQAC</sequence>
<reference evidence="3 4" key="1">
    <citation type="submission" date="2019-07" db="EMBL/GenBank/DDBJ databases">
        <title>Whole genome shotgun sequence of Methylobacterium haplocladii NBRC 107714.</title>
        <authorList>
            <person name="Hosoyama A."/>
            <person name="Uohara A."/>
            <person name="Ohji S."/>
            <person name="Ichikawa N."/>
        </authorList>
    </citation>
    <scope>NUCLEOTIDE SEQUENCE [LARGE SCALE GENOMIC DNA]</scope>
    <source>
        <strain evidence="3 4">NBRC 107714</strain>
    </source>
</reference>
<evidence type="ECO:0000313" key="3">
    <source>
        <dbReference type="EMBL" id="GEP00097.1"/>
    </source>
</evidence>
<dbReference type="RefSeq" id="WP_147079063.1">
    <property type="nucleotide sequence ID" value="NZ_BJZT01000027.1"/>
</dbReference>
<comment type="caution">
    <text evidence="3">The sequence shown here is derived from an EMBL/GenBank/DDBJ whole genome shotgun (WGS) entry which is preliminary data.</text>
</comment>
<dbReference type="SUPFAM" id="SSF52242">
    <property type="entry name" value="Cobalamin (vitamin B12)-binding domain"/>
    <property type="match status" value="1"/>
</dbReference>
<dbReference type="Gene3D" id="3.40.50.280">
    <property type="entry name" value="Cobalamin-binding domain"/>
    <property type="match status" value="1"/>
</dbReference>
<dbReference type="Proteomes" id="UP000321258">
    <property type="component" value="Unassembled WGS sequence"/>
</dbReference>
<dbReference type="Pfam" id="PF02607">
    <property type="entry name" value="B12-binding_2"/>
    <property type="match status" value="1"/>
</dbReference>